<accession>A0AAV1SLQ1</accession>
<evidence type="ECO:0000256" key="1">
    <source>
        <dbReference type="RuleBase" id="RU004915"/>
    </source>
</evidence>
<dbReference type="InterPro" id="IPR016139">
    <property type="entry name" value="Ribosome_inactivat_prot_sub2"/>
</dbReference>
<keyword evidence="4" id="KW-1185">Reference proteome</keyword>
<dbReference type="InterPro" id="IPR017989">
    <property type="entry name" value="Ribosome_inactivat_1/2"/>
</dbReference>
<dbReference type="Pfam" id="PF00161">
    <property type="entry name" value="RIP"/>
    <property type="match status" value="1"/>
</dbReference>
<dbReference type="PANTHER" id="PTHR33453">
    <property type="match status" value="1"/>
</dbReference>
<evidence type="ECO:0000313" key="3">
    <source>
        <dbReference type="EMBL" id="CAK7351993.1"/>
    </source>
</evidence>
<dbReference type="InterPro" id="IPR001574">
    <property type="entry name" value="Ribosome_inactivat_prot"/>
</dbReference>
<gene>
    <name evidence="3" type="ORF">DCAF_LOCUS24095</name>
</gene>
<dbReference type="InterPro" id="IPR016138">
    <property type="entry name" value="Ribosome_inactivat_prot_sub1"/>
</dbReference>
<comment type="catalytic activity">
    <reaction evidence="1">
        <text>Endohydrolysis of the N-glycosidic bond at one specific adenosine on the 28S rRNA.</text>
        <dbReference type="EC" id="3.2.2.22"/>
    </reaction>
</comment>
<dbReference type="InterPro" id="IPR036041">
    <property type="entry name" value="Ribosome-inact_prot_sf"/>
</dbReference>
<keyword evidence="2" id="KW-0472">Membrane</keyword>
<dbReference type="EC" id="3.2.2.22" evidence="1"/>
<keyword evidence="1" id="KW-0652">Protein synthesis inhibitor</keyword>
<dbReference type="GO" id="GO:0017148">
    <property type="term" value="P:negative regulation of translation"/>
    <property type="evidence" value="ECO:0007669"/>
    <property type="project" value="UniProtKB-KW"/>
</dbReference>
<keyword evidence="2" id="KW-0812">Transmembrane</keyword>
<dbReference type="GO" id="GO:0090729">
    <property type="term" value="F:toxin activity"/>
    <property type="evidence" value="ECO:0007669"/>
    <property type="project" value="UniProtKB-KW"/>
</dbReference>
<dbReference type="Gene3D" id="3.40.420.10">
    <property type="entry name" value="Ricin (A subunit), domain 1"/>
    <property type="match status" value="1"/>
</dbReference>
<keyword evidence="1" id="KW-0800">Toxin</keyword>
<dbReference type="AlphaFoldDB" id="A0AAV1SLQ1"/>
<dbReference type="PRINTS" id="PR00396">
    <property type="entry name" value="SHIGARICIN"/>
</dbReference>
<dbReference type="Gene3D" id="4.10.470.10">
    <property type="entry name" value="Ricin (A Subunit), domain 2"/>
    <property type="match status" value="1"/>
</dbReference>
<comment type="caution">
    <text evidence="3">The sequence shown here is derived from an EMBL/GenBank/DDBJ whole genome shotgun (WGS) entry which is preliminary data.</text>
</comment>
<keyword evidence="1" id="KW-0611">Plant defense</keyword>
<evidence type="ECO:0000313" key="4">
    <source>
        <dbReference type="Proteomes" id="UP001314170"/>
    </source>
</evidence>
<protein>
    <recommendedName>
        <fullName evidence="1">rRNA N-glycosylase</fullName>
        <ecNumber evidence="1">3.2.2.22</ecNumber>
    </recommendedName>
</protein>
<keyword evidence="1" id="KW-0378">Hydrolase</keyword>
<proteinExistence type="inferred from homology"/>
<keyword evidence="2" id="KW-1133">Transmembrane helix</keyword>
<dbReference type="EMBL" id="CAWUPB010001191">
    <property type="protein sequence ID" value="CAK7351993.1"/>
    <property type="molecule type" value="Genomic_DNA"/>
</dbReference>
<evidence type="ECO:0000256" key="2">
    <source>
        <dbReference type="SAM" id="Phobius"/>
    </source>
</evidence>
<dbReference type="PANTHER" id="PTHR33453:SF34">
    <property type="entry name" value="RIBOSOME-INACTIVATING PROTEIN"/>
    <property type="match status" value="1"/>
</dbReference>
<dbReference type="Proteomes" id="UP001314170">
    <property type="component" value="Unassembled WGS sequence"/>
</dbReference>
<name>A0AAV1SLQ1_9ROSI</name>
<feature type="transmembrane region" description="Helical" evidence="2">
    <location>
        <begin position="12"/>
        <end position="34"/>
    </location>
</feature>
<comment type="similarity">
    <text evidence="1">Belongs to the ribosome-inactivating protein family.</text>
</comment>
<organism evidence="3 4">
    <name type="scientific">Dovyalis caffra</name>
    <dbReference type="NCBI Taxonomy" id="77055"/>
    <lineage>
        <taxon>Eukaryota</taxon>
        <taxon>Viridiplantae</taxon>
        <taxon>Streptophyta</taxon>
        <taxon>Embryophyta</taxon>
        <taxon>Tracheophyta</taxon>
        <taxon>Spermatophyta</taxon>
        <taxon>Magnoliopsida</taxon>
        <taxon>eudicotyledons</taxon>
        <taxon>Gunneridae</taxon>
        <taxon>Pentapetalae</taxon>
        <taxon>rosids</taxon>
        <taxon>fabids</taxon>
        <taxon>Malpighiales</taxon>
        <taxon>Salicaceae</taxon>
        <taxon>Flacourtieae</taxon>
        <taxon>Dovyalis</taxon>
    </lineage>
</organism>
<reference evidence="3 4" key="1">
    <citation type="submission" date="2024-01" db="EMBL/GenBank/DDBJ databases">
        <authorList>
            <person name="Waweru B."/>
        </authorList>
    </citation>
    <scope>NUCLEOTIDE SEQUENCE [LARGE SCALE GENOMIC DNA]</scope>
</reference>
<sequence>MLKALLQVITWIWWLLQITTWVWWIVIIVPALLWPSVKQETQTLRYKTITFNFEGATPASYSAFVNSLRNEVESKKVFGLPVTATTAKVCERYILVDLKFKRKEEFLTLTLAIDVIDLYVVGYRDKYDEKDRANFLKDAPKVARDNLFEEAQKAKQVRDTTFKGTYTDLERFAGDRQIVELGVFKLQQAILSVYGKPDKKKKDEPNIEAKFFIISIQMVSEAARFQYIRKKVLEGGIYGSYKPDPKAISLETSWDKISKAIQTADASGKFRSEIILKDEKGNTWIVKKVSDIKNDMGLLKGQASKFSQLMQMAYI</sequence>
<dbReference type="SUPFAM" id="SSF56371">
    <property type="entry name" value="Ribosome inactivating proteins (RIP)"/>
    <property type="match status" value="1"/>
</dbReference>
<dbReference type="GO" id="GO:0006952">
    <property type="term" value="P:defense response"/>
    <property type="evidence" value="ECO:0007669"/>
    <property type="project" value="UniProtKB-KW"/>
</dbReference>
<dbReference type="GO" id="GO:0030598">
    <property type="term" value="F:rRNA N-glycosylase activity"/>
    <property type="evidence" value="ECO:0007669"/>
    <property type="project" value="UniProtKB-EC"/>
</dbReference>